<accession>A0A1H6ZPC1</accession>
<dbReference type="Pfam" id="PF12833">
    <property type="entry name" value="HTH_18"/>
    <property type="match status" value="1"/>
</dbReference>
<dbReference type="Gene3D" id="1.10.10.60">
    <property type="entry name" value="Homeodomain-like"/>
    <property type="match status" value="1"/>
</dbReference>
<keyword evidence="1" id="KW-0805">Transcription regulation</keyword>
<dbReference type="RefSeq" id="WP_090339912.1">
    <property type="nucleotide sequence ID" value="NZ_FNXY01000009.1"/>
</dbReference>
<gene>
    <name evidence="5" type="ORF">SAMN04487995_5119</name>
</gene>
<dbReference type="SUPFAM" id="SSF46689">
    <property type="entry name" value="Homeodomain-like"/>
    <property type="match status" value="1"/>
</dbReference>
<dbReference type="AlphaFoldDB" id="A0A1H6ZPC1"/>
<dbReference type="GO" id="GO:0043565">
    <property type="term" value="F:sequence-specific DNA binding"/>
    <property type="evidence" value="ECO:0007669"/>
    <property type="project" value="InterPro"/>
</dbReference>
<evidence type="ECO:0000313" key="6">
    <source>
        <dbReference type="Proteomes" id="UP000199532"/>
    </source>
</evidence>
<protein>
    <submittedName>
        <fullName evidence="5">Transcriptional regulator, AraC family</fullName>
    </submittedName>
</protein>
<dbReference type="PANTHER" id="PTHR43280:SF32">
    <property type="entry name" value="TRANSCRIPTIONAL REGULATORY PROTEIN"/>
    <property type="match status" value="1"/>
</dbReference>
<dbReference type="PANTHER" id="PTHR43280">
    <property type="entry name" value="ARAC-FAMILY TRANSCRIPTIONAL REGULATOR"/>
    <property type="match status" value="1"/>
</dbReference>
<sequence length="302" mass="34712">MVQQQTLADYSSSLPEQAVSNRRSGGHFAAVRLDDFSEESLKSTTVYSRKDFYKISLITGHASYYYRDREYLIEPGICALVFTNRDVPYRWEVHSGSCSGYSCMFTEDFLPMHTYQRPTDWTVFDSDAQSVFLLSIEEKNRFISLFQKMIAEQATSYLHKYDLLFLYVLECIHEALKLSPELAFRSQTASTRLTNSFKALLANQFPLVSTSQQIELRNAQAFADKLAVHTNYLNRILKLETGKTTTQLISERIMQEARALLIHSNWPISQISHSLGFDEPTHFTQAFRKHTGQTPSALRQLV</sequence>
<name>A0A1H6ZPC1_9BACT</name>
<dbReference type="PRINTS" id="PR00032">
    <property type="entry name" value="HTHARAC"/>
</dbReference>
<reference evidence="5 6" key="1">
    <citation type="submission" date="2016-10" db="EMBL/GenBank/DDBJ databases">
        <authorList>
            <person name="de Groot N.N."/>
        </authorList>
    </citation>
    <scope>NUCLEOTIDE SEQUENCE [LARGE SCALE GENOMIC DNA]</scope>
    <source>
        <strain evidence="5 6">DSM 19938</strain>
    </source>
</reference>
<dbReference type="InterPro" id="IPR009057">
    <property type="entry name" value="Homeodomain-like_sf"/>
</dbReference>
<dbReference type="SMART" id="SM00342">
    <property type="entry name" value="HTH_ARAC"/>
    <property type="match status" value="1"/>
</dbReference>
<organism evidence="5 6">
    <name type="scientific">Dyadobacter koreensis</name>
    <dbReference type="NCBI Taxonomy" id="408657"/>
    <lineage>
        <taxon>Bacteria</taxon>
        <taxon>Pseudomonadati</taxon>
        <taxon>Bacteroidota</taxon>
        <taxon>Cytophagia</taxon>
        <taxon>Cytophagales</taxon>
        <taxon>Spirosomataceae</taxon>
        <taxon>Dyadobacter</taxon>
    </lineage>
</organism>
<dbReference type="STRING" id="408657.SAMN04487995_5119"/>
<dbReference type="InterPro" id="IPR020449">
    <property type="entry name" value="Tscrpt_reg_AraC-type_HTH"/>
</dbReference>
<feature type="domain" description="HTH araC/xylS-type" evidence="4">
    <location>
        <begin position="222"/>
        <end position="301"/>
    </location>
</feature>
<dbReference type="PROSITE" id="PS01124">
    <property type="entry name" value="HTH_ARAC_FAMILY_2"/>
    <property type="match status" value="1"/>
</dbReference>
<evidence type="ECO:0000256" key="3">
    <source>
        <dbReference type="ARBA" id="ARBA00023163"/>
    </source>
</evidence>
<dbReference type="OrthoDB" id="629200at2"/>
<evidence type="ECO:0000256" key="2">
    <source>
        <dbReference type="ARBA" id="ARBA00023125"/>
    </source>
</evidence>
<proteinExistence type="predicted"/>
<keyword evidence="2" id="KW-0238">DNA-binding</keyword>
<dbReference type="EMBL" id="FNXY01000009">
    <property type="protein sequence ID" value="SEJ53407.1"/>
    <property type="molecule type" value="Genomic_DNA"/>
</dbReference>
<keyword evidence="6" id="KW-1185">Reference proteome</keyword>
<evidence type="ECO:0000259" key="4">
    <source>
        <dbReference type="PROSITE" id="PS01124"/>
    </source>
</evidence>
<dbReference type="GO" id="GO:0003700">
    <property type="term" value="F:DNA-binding transcription factor activity"/>
    <property type="evidence" value="ECO:0007669"/>
    <property type="project" value="InterPro"/>
</dbReference>
<evidence type="ECO:0000256" key="1">
    <source>
        <dbReference type="ARBA" id="ARBA00023015"/>
    </source>
</evidence>
<evidence type="ECO:0000313" key="5">
    <source>
        <dbReference type="EMBL" id="SEJ53407.1"/>
    </source>
</evidence>
<dbReference type="InterPro" id="IPR018060">
    <property type="entry name" value="HTH_AraC"/>
</dbReference>
<keyword evidence="3" id="KW-0804">Transcription</keyword>
<dbReference type="Proteomes" id="UP000199532">
    <property type="component" value="Unassembled WGS sequence"/>
</dbReference>